<dbReference type="InterPro" id="IPR029021">
    <property type="entry name" value="Prot-tyrosine_phosphatase-like"/>
</dbReference>
<dbReference type="EMBL" id="LZYO01000236">
    <property type="protein sequence ID" value="ODH23957.1"/>
    <property type="molecule type" value="Genomic_DNA"/>
</dbReference>
<dbReference type="EC" id="3.6.1.52" evidence="2"/>
<evidence type="ECO:0000256" key="3">
    <source>
        <dbReference type="ARBA" id="ARBA00022490"/>
    </source>
</evidence>
<comment type="catalytic activity">
    <reaction evidence="7">
        <text>1,5-bis(diphospho)-1D-myo-inositol 2,3,4,6-tetrakisphosphate + H2O = 1-diphospho-1D-myo-inositol 2,3,4,5,6-pentakisphosphate + phosphate + 2 H(+)</text>
        <dbReference type="Rhea" id="RHEA:79699"/>
        <dbReference type="ChEBI" id="CHEBI:15377"/>
        <dbReference type="ChEBI" id="CHEBI:15378"/>
        <dbReference type="ChEBI" id="CHEBI:43474"/>
        <dbReference type="ChEBI" id="CHEBI:74946"/>
        <dbReference type="ChEBI" id="CHEBI:77983"/>
        <dbReference type="EC" id="3.6.1.52"/>
    </reaction>
    <physiologicalReaction direction="left-to-right" evidence="7">
        <dbReference type="Rhea" id="RHEA:79700"/>
    </physiologicalReaction>
</comment>
<dbReference type="InterPro" id="IPR020422">
    <property type="entry name" value="TYR_PHOSPHATASE_DUAL_dom"/>
</dbReference>
<dbReference type="GO" id="GO:0016791">
    <property type="term" value="F:phosphatase activity"/>
    <property type="evidence" value="ECO:0007669"/>
    <property type="project" value="TreeGrafter"/>
</dbReference>
<proteinExistence type="inferred from homology"/>
<reference evidence="11 12" key="1">
    <citation type="submission" date="2016-06" db="EMBL/GenBank/DDBJ databases">
        <authorList>
            <person name="Kjaerup R.B."/>
            <person name="Dalgaard T.S."/>
            <person name="Juul-Madsen H.R."/>
        </authorList>
    </citation>
    <scope>NUCLEOTIDE SEQUENCE [LARGE SCALE GENOMIC DNA]</scope>
    <source>
        <strain evidence="11 12">Pb300</strain>
    </source>
</reference>
<evidence type="ECO:0000313" key="11">
    <source>
        <dbReference type="EMBL" id="ODH23957.1"/>
    </source>
</evidence>
<accession>A0A1D2JAI4</accession>
<evidence type="ECO:0000256" key="8">
    <source>
        <dbReference type="SAM" id="MobiDB-lite"/>
    </source>
</evidence>
<dbReference type="Pfam" id="PF03162">
    <property type="entry name" value="Y_phosphatase2"/>
    <property type="match status" value="1"/>
</dbReference>
<dbReference type="CDD" id="cd18538">
    <property type="entry name" value="PFA-DSP_unk"/>
    <property type="match status" value="1"/>
</dbReference>
<dbReference type="PROSITE" id="PS50056">
    <property type="entry name" value="TYR_PHOSPHATASE_2"/>
    <property type="match status" value="1"/>
</dbReference>
<protein>
    <recommendedName>
        <fullName evidence="2">diphosphoinositol-polyphosphate diphosphatase</fullName>
        <ecNumber evidence="2">3.6.1.52</ecNumber>
    </recommendedName>
</protein>
<dbReference type="PROSITE" id="PS00383">
    <property type="entry name" value="TYR_PHOSPHATASE_1"/>
    <property type="match status" value="1"/>
</dbReference>
<dbReference type="AlphaFoldDB" id="A0A1D2JAI4"/>
<organism evidence="11 12">
    <name type="scientific">Paracoccidioides brasiliensis</name>
    <dbReference type="NCBI Taxonomy" id="121759"/>
    <lineage>
        <taxon>Eukaryota</taxon>
        <taxon>Fungi</taxon>
        <taxon>Dikarya</taxon>
        <taxon>Ascomycota</taxon>
        <taxon>Pezizomycotina</taxon>
        <taxon>Eurotiomycetes</taxon>
        <taxon>Eurotiomycetidae</taxon>
        <taxon>Onygenales</taxon>
        <taxon>Ajellomycetaceae</taxon>
        <taxon>Paracoccidioides</taxon>
    </lineage>
</organism>
<comment type="catalytic activity">
    <reaction evidence="6">
        <text>5-diphospho-1D-myo-inositol 1,2,3,4,6-pentakisphosphate + H2O = 1D-myo-inositol hexakisphosphate + phosphate + H(+)</text>
        <dbReference type="Rhea" id="RHEA:22384"/>
        <dbReference type="ChEBI" id="CHEBI:15377"/>
        <dbReference type="ChEBI" id="CHEBI:15378"/>
        <dbReference type="ChEBI" id="CHEBI:43474"/>
        <dbReference type="ChEBI" id="CHEBI:58130"/>
        <dbReference type="ChEBI" id="CHEBI:58628"/>
        <dbReference type="EC" id="3.6.1.52"/>
    </reaction>
    <physiologicalReaction direction="left-to-right" evidence="6">
        <dbReference type="Rhea" id="RHEA:22385"/>
    </physiologicalReaction>
</comment>
<dbReference type="VEuPathDB" id="FungiDB:PADG_08286"/>
<dbReference type="Proteomes" id="UP000242814">
    <property type="component" value="Unassembled WGS sequence"/>
</dbReference>
<evidence type="ECO:0000256" key="5">
    <source>
        <dbReference type="ARBA" id="ARBA00044949"/>
    </source>
</evidence>
<dbReference type="GO" id="GO:0005737">
    <property type="term" value="C:cytoplasm"/>
    <property type="evidence" value="ECO:0007669"/>
    <property type="project" value="UniProtKB-SubCell"/>
</dbReference>
<evidence type="ECO:0000256" key="1">
    <source>
        <dbReference type="ARBA" id="ARBA00004496"/>
    </source>
</evidence>
<evidence type="ECO:0000256" key="6">
    <source>
        <dbReference type="ARBA" id="ARBA00047342"/>
    </source>
</evidence>
<comment type="subcellular location">
    <subcellularLocation>
        <location evidence="1">Cytoplasm</location>
    </subcellularLocation>
</comment>
<dbReference type="FunFam" id="3.90.190.10:FF:000035">
    <property type="entry name" value="Tyrosine phosphatase, putative"/>
    <property type="match status" value="1"/>
</dbReference>
<sequence length="272" mass="30194">MSKSAHGTMPAQSCYKMPDLAPSTPLDIVIKDEKQATENGYLTSGFESGPSRPPTPHGAGLPDNFAEVVKGVYRSSFPLPVHLDSIAKLHLKTIIILVDEEWSPDYGEFIRKNGITSYIIPILANKVPQVSTPYETVVEVLKIILNPKNHPLLIHCNKGKHRTGCIVACFRRVQGWSIMAALQEYQKYSIPKSRALDRNYIEEFSADVLSELANKVGARKWLPTIVPVNNIDINRVDKSRVGATDKQFPNAESAPPSHFSASLEELHRVNTI</sequence>
<keyword evidence="4" id="KW-0378">Hydrolase</keyword>
<comment type="caution">
    <text evidence="11">The sequence shown here is derived from an EMBL/GenBank/DDBJ whole genome shotgun (WGS) entry which is preliminary data.</text>
</comment>
<evidence type="ECO:0000259" key="9">
    <source>
        <dbReference type="PROSITE" id="PS50054"/>
    </source>
</evidence>
<evidence type="ECO:0000313" key="12">
    <source>
        <dbReference type="Proteomes" id="UP000242814"/>
    </source>
</evidence>
<gene>
    <name evidence="11" type="ORF">ACO22_05353</name>
</gene>
<dbReference type="SUPFAM" id="SSF52799">
    <property type="entry name" value="(Phosphotyrosine protein) phosphatases II"/>
    <property type="match status" value="1"/>
</dbReference>
<dbReference type="InterPro" id="IPR000387">
    <property type="entry name" value="Tyr_Pase_dom"/>
</dbReference>
<feature type="domain" description="Tyrosine-protein phosphatase" evidence="9">
    <location>
        <begin position="64"/>
        <end position="218"/>
    </location>
</feature>
<dbReference type="PANTHER" id="PTHR31126:SF48">
    <property type="entry name" value="INOSITOL PHOSPHATASE SIW14"/>
    <property type="match status" value="1"/>
</dbReference>
<feature type="region of interest" description="Disordered" evidence="8">
    <location>
        <begin position="40"/>
        <end position="60"/>
    </location>
</feature>
<keyword evidence="3" id="KW-0963">Cytoplasm</keyword>
<dbReference type="GO" id="GO:0052840">
    <property type="term" value="F:inositol diphosphate tetrakisphosphate diphosphatase activity"/>
    <property type="evidence" value="ECO:0007669"/>
    <property type="project" value="TreeGrafter"/>
</dbReference>
<comment type="similarity">
    <text evidence="5">Belongs to the protein-tyrosine phosphatase family. Atypical dual-specificity phosphatase Siw14-like subfamily.</text>
</comment>
<evidence type="ECO:0000256" key="2">
    <source>
        <dbReference type="ARBA" id="ARBA00012527"/>
    </source>
</evidence>
<dbReference type="InterPro" id="IPR004861">
    <property type="entry name" value="Siw14-like"/>
</dbReference>
<dbReference type="PANTHER" id="PTHR31126">
    <property type="entry name" value="TYROSINE-PROTEIN PHOSPHATASE"/>
    <property type="match status" value="1"/>
</dbReference>
<name>A0A1D2JAI4_PARBR</name>
<dbReference type="Gene3D" id="3.90.190.10">
    <property type="entry name" value="Protein tyrosine phosphatase superfamily"/>
    <property type="match status" value="1"/>
</dbReference>
<dbReference type="OMA" id="IIANKDP"/>
<dbReference type="InterPro" id="IPR016130">
    <property type="entry name" value="Tyr_Pase_AS"/>
</dbReference>
<dbReference type="PROSITE" id="PS50054">
    <property type="entry name" value="TYR_PHOSPHATASE_DUAL"/>
    <property type="match status" value="1"/>
</dbReference>
<feature type="domain" description="Tyrosine specific protein phosphatases" evidence="10">
    <location>
        <begin position="135"/>
        <end position="168"/>
    </location>
</feature>
<dbReference type="VEuPathDB" id="FungiDB:PABG_07553"/>
<evidence type="ECO:0000256" key="4">
    <source>
        <dbReference type="ARBA" id="ARBA00022801"/>
    </source>
</evidence>
<evidence type="ECO:0000259" key="10">
    <source>
        <dbReference type="PROSITE" id="PS50056"/>
    </source>
</evidence>
<evidence type="ECO:0000256" key="7">
    <source>
        <dbReference type="ARBA" id="ARBA00047927"/>
    </source>
</evidence>